<dbReference type="PANTHER" id="PTHR37299:SF1">
    <property type="entry name" value="STAGE 0 SPORULATION PROTEIN A HOMOLOG"/>
    <property type="match status" value="1"/>
</dbReference>
<dbReference type="EMBL" id="PDWN01000003">
    <property type="protein sequence ID" value="KAF1696407.1"/>
    <property type="molecule type" value="Genomic_DNA"/>
</dbReference>
<feature type="transmembrane region" description="Helical" evidence="2">
    <location>
        <begin position="141"/>
        <end position="158"/>
    </location>
</feature>
<dbReference type="Pfam" id="PF04397">
    <property type="entry name" value="LytTR"/>
    <property type="match status" value="1"/>
</dbReference>
<dbReference type="SMART" id="SM00850">
    <property type="entry name" value="LytTR"/>
    <property type="match status" value="1"/>
</dbReference>
<evidence type="ECO:0000259" key="3">
    <source>
        <dbReference type="PROSITE" id="PS50930"/>
    </source>
</evidence>
<keyword evidence="1" id="KW-0902">Two-component regulatory system</keyword>
<sequence length="293" mass="34076">MSVTRPTPYERYLPWRRWMEVGYWVGMTVVNAVGNSYTVIVDIRKNGLGYAAWEPVVWEWSSGLMWLALVWPIVWFSRRFPIHWDNWWRQLPWHFLASVVVSLVHVLGMVGLRTLAYASQGQVYEFGDWPRELFYEYVKDVRSYIGIVVLVSFYRLLLRRLQGEASLLSEPDEGPPVEPVERPERFLVRKLGREFLVAAGDIEWLQASGNYVNLRVRGHDYPLRTTIAGIEARLDPRVFARVHRSYIVNLGQVASIEPLDAGEARLHLRDGTVLPCSRRHRQELRERIDSGAS</sequence>
<feature type="transmembrane region" description="Helical" evidence="2">
    <location>
        <begin position="21"/>
        <end position="40"/>
    </location>
</feature>
<dbReference type="RefSeq" id="WP_162408713.1">
    <property type="nucleotide sequence ID" value="NZ_CP093331.1"/>
</dbReference>
<evidence type="ECO:0000256" key="1">
    <source>
        <dbReference type="ARBA" id="ARBA00023012"/>
    </source>
</evidence>
<keyword evidence="5" id="KW-1185">Reference proteome</keyword>
<comment type="caution">
    <text evidence="4">The sequence shown here is derived from an EMBL/GenBank/DDBJ whole genome shotgun (WGS) entry which is preliminary data.</text>
</comment>
<accession>A0ABQ6Z9S3</accession>
<feature type="domain" description="HTH LytTR-type" evidence="3">
    <location>
        <begin position="186"/>
        <end position="290"/>
    </location>
</feature>
<dbReference type="PROSITE" id="PS50930">
    <property type="entry name" value="HTH_LYTTR"/>
    <property type="match status" value="1"/>
</dbReference>
<dbReference type="Proteomes" id="UP000788419">
    <property type="component" value="Unassembled WGS sequence"/>
</dbReference>
<dbReference type="Gene3D" id="2.40.50.1020">
    <property type="entry name" value="LytTr DNA-binding domain"/>
    <property type="match status" value="1"/>
</dbReference>
<gene>
    <name evidence="4" type="ORF">CSC65_04115</name>
</gene>
<dbReference type="PANTHER" id="PTHR37299">
    <property type="entry name" value="TRANSCRIPTIONAL REGULATOR-RELATED"/>
    <property type="match status" value="1"/>
</dbReference>
<keyword evidence="2" id="KW-1133">Transmembrane helix</keyword>
<reference evidence="4 5" key="1">
    <citation type="submission" date="2017-10" db="EMBL/GenBank/DDBJ databases">
        <title>Whole genome sequencing of members of genus Pseudoxanthomonas.</title>
        <authorList>
            <person name="Kumar S."/>
            <person name="Bansal K."/>
            <person name="Kaur A."/>
            <person name="Patil P."/>
            <person name="Sharma S."/>
            <person name="Patil P.B."/>
        </authorList>
    </citation>
    <scope>NUCLEOTIDE SEQUENCE [LARGE SCALE GENOMIC DNA]</scope>
    <source>
        <strain evidence="4 5">DSM 17801</strain>
    </source>
</reference>
<dbReference type="InterPro" id="IPR007492">
    <property type="entry name" value="LytTR_DNA-bd_dom"/>
</dbReference>
<feature type="transmembrane region" description="Helical" evidence="2">
    <location>
        <begin position="93"/>
        <end position="112"/>
    </location>
</feature>
<proteinExistence type="predicted"/>
<keyword evidence="2" id="KW-0812">Transmembrane</keyword>
<dbReference type="InterPro" id="IPR012379">
    <property type="entry name" value="LytTR_MHYE"/>
</dbReference>
<evidence type="ECO:0000256" key="2">
    <source>
        <dbReference type="SAM" id="Phobius"/>
    </source>
</evidence>
<evidence type="ECO:0000313" key="4">
    <source>
        <dbReference type="EMBL" id="KAF1696407.1"/>
    </source>
</evidence>
<dbReference type="InterPro" id="IPR046947">
    <property type="entry name" value="LytR-like"/>
</dbReference>
<dbReference type="PIRSF" id="PIRSF031767">
    <property type="entry name" value="MHYE_LytTR"/>
    <property type="match status" value="1"/>
</dbReference>
<keyword evidence="2" id="KW-0472">Membrane</keyword>
<name>A0ABQ6Z9S3_9GAMM</name>
<organism evidence="4 5">
    <name type="scientific">Pseudoxanthomonas daejeonensis</name>
    <dbReference type="NCBI Taxonomy" id="266062"/>
    <lineage>
        <taxon>Bacteria</taxon>
        <taxon>Pseudomonadati</taxon>
        <taxon>Pseudomonadota</taxon>
        <taxon>Gammaproteobacteria</taxon>
        <taxon>Lysobacterales</taxon>
        <taxon>Lysobacteraceae</taxon>
        <taxon>Pseudoxanthomonas</taxon>
    </lineage>
</organism>
<protein>
    <submittedName>
        <fullName evidence="4">LytTR family transcriptional regulator</fullName>
    </submittedName>
</protein>
<feature type="transmembrane region" description="Helical" evidence="2">
    <location>
        <begin position="60"/>
        <end position="81"/>
    </location>
</feature>
<evidence type="ECO:0000313" key="5">
    <source>
        <dbReference type="Proteomes" id="UP000788419"/>
    </source>
</evidence>